<keyword evidence="4" id="KW-1185">Reference proteome</keyword>
<dbReference type="RefSeq" id="WP_309651619.1">
    <property type="nucleotide sequence ID" value="NZ_JARWAK010000003.1"/>
</dbReference>
<proteinExistence type="predicted"/>
<dbReference type="InterPro" id="IPR011047">
    <property type="entry name" value="Quinoprotein_ADH-like_sf"/>
</dbReference>
<protein>
    <submittedName>
        <fullName evidence="3">PQQ-binding-like beta-propeller repeat protein</fullName>
    </submittedName>
</protein>
<organism evidence="3 4">
    <name type="scientific">Halomonas koreensis</name>
    <dbReference type="NCBI Taxonomy" id="245385"/>
    <lineage>
        <taxon>Bacteria</taxon>
        <taxon>Pseudomonadati</taxon>
        <taxon>Pseudomonadota</taxon>
        <taxon>Gammaproteobacteria</taxon>
        <taxon>Oceanospirillales</taxon>
        <taxon>Halomonadaceae</taxon>
        <taxon>Halomonas</taxon>
    </lineage>
</organism>
<dbReference type="SUPFAM" id="SSF50998">
    <property type="entry name" value="Quinoprotein alcohol dehydrogenase-like"/>
    <property type="match status" value="1"/>
</dbReference>
<dbReference type="EMBL" id="JARWAK010000003">
    <property type="protein sequence ID" value="MDR5866012.1"/>
    <property type="molecule type" value="Genomic_DNA"/>
</dbReference>
<dbReference type="SMART" id="SM00564">
    <property type="entry name" value="PQQ"/>
    <property type="match status" value="5"/>
</dbReference>
<dbReference type="Gene3D" id="2.130.10.10">
    <property type="entry name" value="YVTN repeat-like/Quinoprotein amine dehydrogenase"/>
    <property type="match status" value="2"/>
</dbReference>
<evidence type="ECO:0000313" key="4">
    <source>
        <dbReference type="Proteomes" id="UP001264519"/>
    </source>
</evidence>
<feature type="signal peptide" evidence="1">
    <location>
        <begin position="1"/>
        <end position="24"/>
    </location>
</feature>
<sequence length="343" mass="36073">MRRWGLLVVLLAGSWLGPAGPARAADYPENPLVAEATLFASHQGVMRFDGGGDAPRWRALAGEQTFEPVRAGGRLLVGTSAGLVALEAGSGEPLWRRFADATVFSPTRDGERAYAAARDGELRALTVAGGELLWTRRFEGWIYPPALQDGVLVTGGQGATLTGLDPGSGAIRWQRALGQELVYRPVAGGDAVYVTTFAGEVLAIDAASGEVRWRRREPVAATSPRVGNGRLYLPRFDGVLRVLDAGTGEPLARRALADDLMAVHLDEGGIVVTHADGRVAVLAPDDLAIRWEGALSGPPAVGARLIDGRLLGVVGPEGRLECRRLRSVQGSAESSSFGGTACP</sequence>
<dbReference type="PANTHER" id="PTHR34512">
    <property type="entry name" value="CELL SURFACE PROTEIN"/>
    <property type="match status" value="1"/>
</dbReference>
<dbReference type="PANTHER" id="PTHR34512:SF30">
    <property type="entry name" value="OUTER MEMBRANE PROTEIN ASSEMBLY FACTOR BAMB"/>
    <property type="match status" value="1"/>
</dbReference>
<accession>A0ABU1FZB6</accession>
<gene>
    <name evidence="3" type="ORF">QC818_04300</name>
</gene>
<dbReference type="InterPro" id="IPR015943">
    <property type="entry name" value="WD40/YVTN_repeat-like_dom_sf"/>
</dbReference>
<feature type="domain" description="Pyrrolo-quinoline quinone repeat" evidence="2">
    <location>
        <begin position="129"/>
        <end position="257"/>
    </location>
</feature>
<dbReference type="InterPro" id="IPR002372">
    <property type="entry name" value="PQQ_rpt_dom"/>
</dbReference>
<feature type="chain" id="PRO_5045608141" evidence="1">
    <location>
        <begin position="25"/>
        <end position="343"/>
    </location>
</feature>
<reference evidence="3 4" key="1">
    <citation type="submission" date="2023-04" db="EMBL/GenBank/DDBJ databases">
        <title>A long-awaited taxogenomic arrangement of the family Halomonadaceae.</title>
        <authorList>
            <person name="De La Haba R."/>
            <person name="Chuvochina M."/>
            <person name="Wittouck S."/>
            <person name="Arahal D.R."/>
            <person name="Sanchez-Porro C."/>
            <person name="Hugenholtz P."/>
            <person name="Ventosa A."/>
        </authorList>
    </citation>
    <scope>NUCLEOTIDE SEQUENCE [LARGE SCALE GENOMIC DNA]</scope>
    <source>
        <strain evidence="3 4">DSM 23530</strain>
    </source>
</reference>
<dbReference type="Proteomes" id="UP001264519">
    <property type="component" value="Unassembled WGS sequence"/>
</dbReference>
<evidence type="ECO:0000256" key="1">
    <source>
        <dbReference type="SAM" id="SignalP"/>
    </source>
</evidence>
<comment type="caution">
    <text evidence="3">The sequence shown here is derived from an EMBL/GenBank/DDBJ whole genome shotgun (WGS) entry which is preliminary data.</text>
</comment>
<keyword evidence="1" id="KW-0732">Signal</keyword>
<dbReference type="InterPro" id="IPR018391">
    <property type="entry name" value="PQQ_b-propeller_rpt"/>
</dbReference>
<evidence type="ECO:0000313" key="3">
    <source>
        <dbReference type="EMBL" id="MDR5866012.1"/>
    </source>
</evidence>
<evidence type="ECO:0000259" key="2">
    <source>
        <dbReference type="Pfam" id="PF13360"/>
    </source>
</evidence>
<dbReference type="Pfam" id="PF13360">
    <property type="entry name" value="PQQ_2"/>
    <property type="match status" value="1"/>
</dbReference>
<name>A0ABU1FZB6_9GAMM</name>